<dbReference type="Gene3D" id="2.60.40.1140">
    <property type="entry name" value="Collagen-binding surface protein Cna, B-type domain"/>
    <property type="match status" value="5"/>
</dbReference>
<dbReference type="GO" id="GO:0005518">
    <property type="term" value="F:collagen binding"/>
    <property type="evidence" value="ECO:0007669"/>
    <property type="project" value="InterPro"/>
</dbReference>
<dbReference type="InterPro" id="IPR011252">
    <property type="entry name" value="Fibrogen-bd_dom1"/>
</dbReference>
<dbReference type="Pfam" id="PF05738">
    <property type="entry name" value="Cna_B"/>
    <property type="match status" value="5"/>
</dbReference>
<dbReference type="EMBL" id="DYXG01000086">
    <property type="protein sequence ID" value="HJE97588.1"/>
    <property type="molecule type" value="Genomic_DNA"/>
</dbReference>
<organism evidence="10 11">
    <name type="scientific">Ligilactobacillus acidipiscis</name>
    <dbReference type="NCBI Taxonomy" id="89059"/>
    <lineage>
        <taxon>Bacteria</taxon>
        <taxon>Bacillati</taxon>
        <taxon>Bacillota</taxon>
        <taxon>Bacilli</taxon>
        <taxon>Lactobacillales</taxon>
        <taxon>Lactobacillaceae</taxon>
        <taxon>Ligilactobacillus</taxon>
    </lineage>
</organism>
<dbReference type="Gene3D" id="2.60.40.740">
    <property type="match status" value="5"/>
</dbReference>
<gene>
    <name evidence="10" type="ORF">K8V00_08205</name>
</gene>
<proteinExistence type="predicted"/>
<keyword evidence="2" id="KW-0134">Cell wall</keyword>
<dbReference type="Pfam" id="PF17961">
    <property type="entry name" value="Big_8"/>
    <property type="match status" value="1"/>
</dbReference>
<sequence length="1711" mass="188992">MSNKKAKYLTKLYALLMSLTLVAQLFMPLVQVTAAEVQTGITSMAAKTKGDNEAELNLSLYNPNEENKAEKISLSSDARVKQIPATKLVNTNGENVGTYQIKDQQIDFDINGKVSTQVKVPVVFADDNTASQVIFTSGQLNATVNLANKQSAPASNEQEMSKSSETSSSQETSNTSVNSSSSSSTTTANKPASAKKSVSKVQAQAEKGEDISKYLPESSKGTIITGAEFKFSDAKGNDITEDQITPDSQVSLKYLWAIPNELRNGHSIKAGDYFEFKLPANVQYKPESNGNLGDYGSYSIQADGTVRLTFNEKVENVSDIHGTFEYSKAQLNINEPGENEITIDTTSGPINHQIVVHPKGGNDIAKSVRSTDPAKNPKSIQWNVDINTSLNELNNAQITDQLPEGLQMSESVAPVVQVLKINNDGNITGVETTLIADKDYTVDAAGKITLIGDYAKTNQAFRVIYTTDIEASAIPDKGGNVSFENKAILTNKGEKYPAKATAFVSYGKLLEKSMSDTHNNQKLDWTINYNNGDKKLSVGTKLIDKLTGDQKYDGQPTLVYLDGPSEGKEVPTSDYNVDYDKDGKGMMITFTNGLDQAVKITYSTKVTGPIKDLTDVNNSVSSNGETVDVGKQPIKEQGIIKGLGAVDYNQKTVGWNVTINSGRQDMKNWSAEDTLPAGLTLNKESVKLTDTDTNNDLVLGKDYQINDTPEDFKIEFLGELKNSASHEYKLTYTTSFDTSRLGKDQKSWTNKINATWTDINGDEHNNEGKATFTPKNEYVSNATKSGSYNATNKHITWTVVVNYNQRELKTAQIVDKLEGDPTYVPGSAKLKEATIKSDGSYTAGNDVTDKVHYDPSSKTITANLPDGNSAYVLTYETSLEGKVIDQKSYDNTAIYTNNGQNQDVNAQVSVPNSGEVAYKTGQQDPDDSSYALWDIYVNREQSTLNNVTVTDYPTGSQYIEKDNVHVYGTKISQDGKSVSIDKSNELKQGVDYTVDIETNQTTGVQTMIVKFKNEISTSYVVEYRSLITTPEASATLGNTADVTATGLKEGGKTVEKDIVVQNSGGSSTGTSYNYQLTKVDKDHPDKVLPGVTFELWTSKLENGQRVKGQVFRTSTTDKDGQVQWNNLKAGTYFLVEKSTLPSYQKSADKKIIIDDSNANSDHLVPETVENEKVKTSVSGTKTWNDKNNQDGKRPSQITVNLLANGDKVKDKKVQAGTDGKWKYDFTNLDKFDADGKEINYTVSEDEVPDYDEPEIDGYNITNTHEVAKIDVSGHKTWNDKDNQDGIRPSQITIHLLADDKDTGQSQVVTAENGWEYNFKNLDKYKDGKEITYSVKEDPVAKYTPTPNKDGYGITNNHTPETFTLNGKKTWNDNNDQDGNRPDSITIHLLKNGKEIDSKKVTAKDNWEYSFKDLDKNVNGKEAVYKVTEDNVPDYSSDVSDNKNIVNNYTPDKTSATVTKSWNDANDQDGLRKNVKVQLYANDKAYGEPVELSEDQNWTYTWSDLNQRQGKKDIKYTVKEVDIPDGYTSEVNNDNQGNMIITNTHKVAKTNVSGQKTWKDNDDQDGKRPNKITVNLLADGQKVASQTVTAKDDWKYDFTDLDKFKNGKEIKYAISENRVDGYTTQVDGYDLINTLEDKDIVPNNHSKNNKNDHPRNSQDISRQKAKKHGISAFLPKTGEMNSENLVMVGILLAMIILGTGAYIFSKKNRNKE</sequence>
<comment type="subcellular location">
    <subcellularLocation>
        <location evidence="1">Secreted</location>
        <location evidence="1">Cell wall</location>
        <topology evidence="1">Peptidoglycan-anchor</topology>
    </subcellularLocation>
</comment>
<keyword evidence="7" id="KW-0472">Membrane</keyword>
<keyword evidence="4 8" id="KW-0732">Signal</keyword>
<evidence type="ECO:0000256" key="2">
    <source>
        <dbReference type="ARBA" id="ARBA00022512"/>
    </source>
</evidence>
<accession>A0A921FAT7</accession>
<feature type="compositionally biased region" description="Low complexity" evidence="6">
    <location>
        <begin position="161"/>
        <end position="205"/>
    </location>
</feature>
<evidence type="ECO:0000256" key="7">
    <source>
        <dbReference type="SAM" id="Phobius"/>
    </source>
</evidence>
<keyword evidence="7" id="KW-0812">Transmembrane</keyword>
<dbReference type="CDD" id="cd00222">
    <property type="entry name" value="CollagenBindB"/>
    <property type="match status" value="5"/>
</dbReference>
<feature type="region of interest" description="Disordered" evidence="6">
    <location>
        <begin position="1637"/>
        <end position="1665"/>
    </location>
</feature>
<dbReference type="Proteomes" id="UP000707535">
    <property type="component" value="Unassembled WGS sequence"/>
</dbReference>
<keyword evidence="5" id="KW-0572">Peptidoglycan-anchor</keyword>
<feature type="compositionally biased region" description="Basic and acidic residues" evidence="6">
    <location>
        <begin position="1183"/>
        <end position="1193"/>
    </location>
</feature>
<feature type="chain" id="PRO_5039307935" evidence="8">
    <location>
        <begin position="24"/>
        <end position="1711"/>
    </location>
</feature>
<dbReference type="InterPro" id="IPR019931">
    <property type="entry name" value="LPXTG_anchor"/>
</dbReference>
<feature type="transmembrane region" description="Helical" evidence="7">
    <location>
        <begin position="1684"/>
        <end position="1703"/>
    </location>
</feature>
<reference evidence="10" key="2">
    <citation type="submission" date="2021-09" db="EMBL/GenBank/DDBJ databases">
        <authorList>
            <person name="Gilroy R."/>
        </authorList>
    </citation>
    <scope>NUCLEOTIDE SEQUENCE</scope>
    <source>
        <strain evidence="10">CHK174-6876</strain>
    </source>
</reference>
<feature type="signal peptide" evidence="8">
    <location>
        <begin position="1"/>
        <end position="23"/>
    </location>
</feature>
<keyword evidence="3" id="KW-0964">Secreted</keyword>
<evidence type="ECO:0000256" key="3">
    <source>
        <dbReference type="ARBA" id="ARBA00022525"/>
    </source>
</evidence>
<feature type="compositionally biased region" description="Polar residues" evidence="6">
    <location>
        <begin position="149"/>
        <end position="158"/>
    </location>
</feature>
<dbReference type="GO" id="GO:0007155">
    <property type="term" value="P:cell adhesion"/>
    <property type="evidence" value="ECO:0007669"/>
    <property type="project" value="InterPro"/>
</dbReference>
<dbReference type="SUPFAM" id="SSF49401">
    <property type="entry name" value="Bacterial adhesins"/>
    <property type="match status" value="6"/>
</dbReference>
<dbReference type="InterPro" id="IPR008966">
    <property type="entry name" value="Adhesion_dom_sf"/>
</dbReference>
<evidence type="ECO:0000256" key="8">
    <source>
        <dbReference type="SAM" id="SignalP"/>
    </source>
</evidence>
<feature type="region of interest" description="Disordered" evidence="6">
    <location>
        <begin position="149"/>
        <end position="213"/>
    </location>
</feature>
<reference evidence="10" key="1">
    <citation type="journal article" date="2021" name="PeerJ">
        <title>Extensive microbial diversity within the chicken gut microbiome revealed by metagenomics and culture.</title>
        <authorList>
            <person name="Gilroy R."/>
            <person name="Ravi A."/>
            <person name="Getino M."/>
            <person name="Pursley I."/>
            <person name="Horton D.L."/>
            <person name="Alikhan N.F."/>
            <person name="Baker D."/>
            <person name="Gharbi K."/>
            <person name="Hall N."/>
            <person name="Watson M."/>
            <person name="Adriaenssens E.M."/>
            <person name="Foster-Nyarko E."/>
            <person name="Jarju S."/>
            <person name="Secka A."/>
            <person name="Antonio M."/>
            <person name="Oren A."/>
            <person name="Chaudhuri R.R."/>
            <person name="La Ragione R."/>
            <person name="Hildebrand F."/>
            <person name="Pallen M.J."/>
        </authorList>
    </citation>
    <scope>NUCLEOTIDE SEQUENCE</scope>
    <source>
        <strain evidence="10">CHK174-6876</strain>
    </source>
</reference>
<evidence type="ECO:0000256" key="1">
    <source>
        <dbReference type="ARBA" id="ARBA00004168"/>
    </source>
</evidence>
<feature type="region of interest" description="Disordered" evidence="6">
    <location>
        <begin position="1175"/>
        <end position="1194"/>
    </location>
</feature>
<dbReference type="InterPro" id="IPR008456">
    <property type="entry name" value="Collagen-bd_dom"/>
</dbReference>
<dbReference type="SUPFAM" id="SSF49478">
    <property type="entry name" value="Cna protein B-type domain"/>
    <property type="match status" value="6"/>
</dbReference>
<dbReference type="NCBIfam" id="TIGR01167">
    <property type="entry name" value="LPXTG_anchor"/>
    <property type="match status" value="1"/>
</dbReference>
<dbReference type="Pfam" id="PF05737">
    <property type="entry name" value="Collagen_bind"/>
    <property type="match status" value="4"/>
</dbReference>
<dbReference type="Gene3D" id="2.60.40.1280">
    <property type="match status" value="1"/>
</dbReference>
<keyword evidence="7" id="KW-1133">Transmembrane helix</keyword>
<dbReference type="Pfam" id="PF17802">
    <property type="entry name" value="SpaA"/>
    <property type="match status" value="1"/>
</dbReference>
<name>A0A921FAT7_9LACO</name>
<dbReference type="InterPro" id="IPR013783">
    <property type="entry name" value="Ig-like_fold"/>
</dbReference>
<dbReference type="InterPro" id="IPR041033">
    <property type="entry name" value="SpaA_PFL_dom_1"/>
</dbReference>
<dbReference type="InterPro" id="IPR008454">
    <property type="entry name" value="Collagen-bd_Cna-like_B-typ_dom"/>
</dbReference>
<dbReference type="InterPro" id="IPR041171">
    <property type="entry name" value="SDR_Ig"/>
</dbReference>
<dbReference type="PROSITE" id="PS50847">
    <property type="entry name" value="GRAM_POS_ANCHORING"/>
    <property type="match status" value="1"/>
</dbReference>
<evidence type="ECO:0000259" key="9">
    <source>
        <dbReference type="PROSITE" id="PS50847"/>
    </source>
</evidence>
<evidence type="ECO:0000256" key="5">
    <source>
        <dbReference type="ARBA" id="ARBA00023088"/>
    </source>
</evidence>
<evidence type="ECO:0000256" key="6">
    <source>
        <dbReference type="SAM" id="MobiDB-lite"/>
    </source>
</evidence>
<dbReference type="Gene3D" id="2.60.40.10">
    <property type="entry name" value="Immunoglobulins"/>
    <property type="match status" value="1"/>
</dbReference>
<evidence type="ECO:0000256" key="4">
    <source>
        <dbReference type="ARBA" id="ARBA00022729"/>
    </source>
</evidence>
<feature type="domain" description="Gram-positive cocci surface proteins LPxTG" evidence="9">
    <location>
        <begin position="1673"/>
        <end position="1711"/>
    </location>
</feature>
<protein>
    <submittedName>
        <fullName evidence="10">Cna B-type domain-containing protein</fullName>
    </submittedName>
</protein>
<comment type="caution">
    <text evidence="10">The sequence shown here is derived from an EMBL/GenBank/DDBJ whole genome shotgun (WGS) entry which is preliminary data.</text>
</comment>
<evidence type="ECO:0000313" key="11">
    <source>
        <dbReference type="Proteomes" id="UP000707535"/>
    </source>
</evidence>
<evidence type="ECO:0000313" key="10">
    <source>
        <dbReference type="EMBL" id="HJE97588.1"/>
    </source>
</evidence>